<reference evidence="1 2" key="1">
    <citation type="submission" date="2021-06" db="EMBL/GenBank/DDBJ databases">
        <title>Caerostris extrusa draft genome.</title>
        <authorList>
            <person name="Kono N."/>
            <person name="Arakawa K."/>
        </authorList>
    </citation>
    <scope>NUCLEOTIDE SEQUENCE [LARGE SCALE GENOMIC DNA]</scope>
</reference>
<name>A0AAV4QYM9_CAEEX</name>
<gene>
    <name evidence="1" type="ORF">CEXT_234331</name>
</gene>
<dbReference type="EMBL" id="BPLR01006907">
    <property type="protein sequence ID" value="GIY13232.1"/>
    <property type="molecule type" value="Genomic_DNA"/>
</dbReference>
<protein>
    <submittedName>
        <fullName evidence="1">Uncharacterized protein</fullName>
    </submittedName>
</protein>
<dbReference type="AlphaFoldDB" id="A0AAV4QYM9"/>
<sequence length="92" mass="10291">MHAPHPKSGHLHAFRKKWNSDKYSAFTANSHPGKDIATICSPSGHDSRKGGVFIFADSQTGLISVTVERKYNFLISVSFCVTCKRKKNERLL</sequence>
<accession>A0AAV4QYM9</accession>
<evidence type="ECO:0000313" key="1">
    <source>
        <dbReference type="EMBL" id="GIY13232.1"/>
    </source>
</evidence>
<organism evidence="1 2">
    <name type="scientific">Caerostris extrusa</name>
    <name type="common">Bark spider</name>
    <name type="synonym">Caerostris bankana</name>
    <dbReference type="NCBI Taxonomy" id="172846"/>
    <lineage>
        <taxon>Eukaryota</taxon>
        <taxon>Metazoa</taxon>
        <taxon>Ecdysozoa</taxon>
        <taxon>Arthropoda</taxon>
        <taxon>Chelicerata</taxon>
        <taxon>Arachnida</taxon>
        <taxon>Araneae</taxon>
        <taxon>Araneomorphae</taxon>
        <taxon>Entelegynae</taxon>
        <taxon>Araneoidea</taxon>
        <taxon>Araneidae</taxon>
        <taxon>Caerostris</taxon>
    </lineage>
</organism>
<keyword evidence="2" id="KW-1185">Reference proteome</keyword>
<evidence type="ECO:0000313" key="2">
    <source>
        <dbReference type="Proteomes" id="UP001054945"/>
    </source>
</evidence>
<dbReference type="Proteomes" id="UP001054945">
    <property type="component" value="Unassembled WGS sequence"/>
</dbReference>
<comment type="caution">
    <text evidence="1">The sequence shown here is derived from an EMBL/GenBank/DDBJ whole genome shotgun (WGS) entry which is preliminary data.</text>
</comment>
<proteinExistence type="predicted"/>